<dbReference type="SUPFAM" id="SSF55486">
    <property type="entry name" value="Metalloproteases ('zincins'), catalytic domain"/>
    <property type="match status" value="1"/>
</dbReference>
<dbReference type="OrthoDB" id="5873741at2759"/>
<dbReference type="Pfam" id="PF01431">
    <property type="entry name" value="Peptidase_M13"/>
    <property type="match status" value="1"/>
</dbReference>
<gene>
    <name evidence="2" type="ORF">OESDEN_04231</name>
</gene>
<dbReference type="EMBL" id="KN549839">
    <property type="protein sequence ID" value="KHJ95817.1"/>
    <property type="molecule type" value="Genomic_DNA"/>
</dbReference>
<dbReference type="Proteomes" id="UP000053660">
    <property type="component" value="Unassembled WGS sequence"/>
</dbReference>
<accession>A0A0B1TJ23</accession>
<dbReference type="PANTHER" id="PTHR11733:SF237">
    <property type="entry name" value="NEPRILYSIN-LIKE 4"/>
    <property type="match status" value="1"/>
</dbReference>
<protein>
    <submittedName>
        <fullName evidence="2">Peptidase family M13</fullName>
    </submittedName>
</protein>
<dbReference type="InterPro" id="IPR000718">
    <property type="entry name" value="Peptidase_M13"/>
</dbReference>
<evidence type="ECO:0000313" key="2">
    <source>
        <dbReference type="EMBL" id="KHJ95817.1"/>
    </source>
</evidence>
<sequence>MDIATSSPDQLGSEWNSQFDQRALCLLEHYNNSEILFYEKGKAIKTNLTNKATQTWEEDLVDNEGIKLSFRAYRTYMKKHEPEARFANSEAFNSDQIFFIGFALHFCAAYSREGLEFYLKTNEHSIHQLRVNRVVSNQPEFAEAFHCAPGKQLNPKKRCSIY</sequence>
<feature type="domain" description="Peptidase M13 C-terminal" evidence="1">
    <location>
        <begin position="14"/>
        <end position="161"/>
    </location>
</feature>
<dbReference type="PROSITE" id="PS51885">
    <property type="entry name" value="NEPRILYSIN"/>
    <property type="match status" value="1"/>
</dbReference>
<dbReference type="InterPro" id="IPR018497">
    <property type="entry name" value="Peptidase_M13_C"/>
</dbReference>
<dbReference type="PANTHER" id="PTHR11733">
    <property type="entry name" value="ZINC METALLOPROTEASE FAMILY M13 NEPRILYSIN-RELATED"/>
    <property type="match status" value="1"/>
</dbReference>
<dbReference type="AlphaFoldDB" id="A0A0B1TJ23"/>
<keyword evidence="3" id="KW-1185">Reference proteome</keyword>
<proteinExistence type="predicted"/>
<dbReference type="Gene3D" id="3.40.390.10">
    <property type="entry name" value="Collagenase (Catalytic Domain)"/>
    <property type="match status" value="1"/>
</dbReference>
<dbReference type="InterPro" id="IPR024079">
    <property type="entry name" value="MetalloPept_cat_dom_sf"/>
</dbReference>
<name>A0A0B1TJ23_OESDE</name>
<evidence type="ECO:0000259" key="1">
    <source>
        <dbReference type="Pfam" id="PF01431"/>
    </source>
</evidence>
<organism evidence="2 3">
    <name type="scientific">Oesophagostomum dentatum</name>
    <name type="common">Nodular worm</name>
    <dbReference type="NCBI Taxonomy" id="61180"/>
    <lineage>
        <taxon>Eukaryota</taxon>
        <taxon>Metazoa</taxon>
        <taxon>Ecdysozoa</taxon>
        <taxon>Nematoda</taxon>
        <taxon>Chromadorea</taxon>
        <taxon>Rhabditida</taxon>
        <taxon>Rhabditina</taxon>
        <taxon>Rhabditomorpha</taxon>
        <taxon>Strongyloidea</taxon>
        <taxon>Strongylidae</taxon>
        <taxon>Oesophagostomum</taxon>
    </lineage>
</organism>
<dbReference type="GO" id="GO:0005886">
    <property type="term" value="C:plasma membrane"/>
    <property type="evidence" value="ECO:0007669"/>
    <property type="project" value="TreeGrafter"/>
</dbReference>
<evidence type="ECO:0000313" key="3">
    <source>
        <dbReference type="Proteomes" id="UP000053660"/>
    </source>
</evidence>
<dbReference type="GO" id="GO:0016485">
    <property type="term" value="P:protein processing"/>
    <property type="evidence" value="ECO:0007669"/>
    <property type="project" value="TreeGrafter"/>
</dbReference>
<reference evidence="2 3" key="1">
    <citation type="submission" date="2014-03" db="EMBL/GenBank/DDBJ databases">
        <title>Draft genome of the hookworm Oesophagostomum dentatum.</title>
        <authorList>
            <person name="Mitreva M."/>
        </authorList>
    </citation>
    <scope>NUCLEOTIDE SEQUENCE [LARGE SCALE GENOMIC DNA]</scope>
    <source>
        <strain evidence="2 3">OD-Hann</strain>
    </source>
</reference>
<dbReference type="GO" id="GO:0004222">
    <property type="term" value="F:metalloendopeptidase activity"/>
    <property type="evidence" value="ECO:0007669"/>
    <property type="project" value="InterPro"/>
</dbReference>